<accession>A0A2H0RK46</accession>
<dbReference type="EMBL" id="PCYK01000009">
    <property type="protein sequence ID" value="PIR46145.1"/>
    <property type="molecule type" value="Genomic_DNA"/>
</dbReference>
<dbReference type="GO" id="GO:0016757">
    <property type="term" value="F:glycosyltransferase activity"/>
    <property type="evidence" value="ECO:0007669"/>
    <property type="project" value="UniProtKB-KW"/>
</dbReference>
<evidence type="ECO:0000256" key="3">
    <source>
        <dbReference type="ARBA" id="ARBA00022679"/>
    </source>
</evidence>
<dbReference type="InterPro" id="IPR029044">
    <property type="entry name" value="Nucleotide-diphossugar_trans"/>
</dbReference>
<dbReference type="SUPFAM" id="SSF53448">
    <property type="entry name" value="Nucleotide-diphospho-sugar transferases"/>
    <property type="match status" value="1"/>
</dbReference>
<comment type="similarity">
    <text evidence="1">Belongs to the glycosyltransferase 2 family.</text>
</comment>
<evidence type="ECO:0000313" key="5">
    <source>
        <dbReference type="Proteomes" id="UP000230431"/>
    </source>
</evidence>
<reference evidence="4 5" key="1">
    <citation type="submission" date="2017-09" db="EMBL/GenBank/DDBJ databases">
        <title>Depth-based differentiation of microbial function through sediment-hosted aquifers and enrichment of novel symbionts in the deep terrestrial subsurface.</title>
        <authorList>
            <person name="Probst A.J."/>
            <person name="Ladd B."/>
            <person name="Jarett J.K."/>
            <person name="Geller-Mcgrath D.E."/>
            <person name="Sieber C.M."/>
            <person name="Emerson J.B."/>
            <person name="Anantharaman K."/>
            <person name="Thomas B.C."/>
            <person name="Malmstrom R."/>
            <person name="Stieglmeier M."/>
            <person name="Klingl A."/>
            <person name="Woyke T."/>
            <person name="Ryan C.M."/>
            <person name="Banfield J.F."/>
        </authorList>
    </citation>
    <scope>NUCLEOTIDE SEQUENCE [LARGE SCALE GENOMIC DNA]</scope>
    <source>
        <strain evidence="4">CG10_big_fil_rev_8_21_14_0_10_49_38</strain>
    </source>
</reference>
<proteinExistence type="inferred from homology"/>
<evidence type="ECO:0000313" key="4">
    <source>
        <dbReference type="EMBL" id="PIR46145.1"/>
    </source>
</evidence>
<name>A0A2H0RK46_9BACT</name>
<evidence type="ECO:0000256" key="2">
    <source>
        <dbReference type="ARBA" id="ARBA00022676"/>
    </source>
</evidence>
<gene>
    <name evidence="4" type="ORF">COV08_01300</name>
</gene>
<comment type="caution">
    <text evidence="4">The sequence shown here is derived from an EMBL/GenBank/DDBJ whole genome shotgun (WGS) entry which is preliminary data.</text>
</comment>
<dbReference type="Gene3D" id="3.90.550.10">
    <property type="entry name" value="Spore Coat Polysaccharide Biosynthesis Protein SpsA, Chain A"/>
    <property type="match status" value="1"/>
</dbReference>
<dbReference type="Proteomes" id="UP000230431">
    <property type="component" value="Unassembled WGS sequence"/>
</dbReference>
<organism evidence="4 5">
    <name type="scientific">Candidatus Vogelbacteria bacterium CG10_big_fil_rev_8_21_14_0_10_49_38</name>
    <dbReference type="NCBI Taxonomy" id="1975043"/>
    <lineage>
        <taxon>Bacteria</taxon>
        <taxon>Candidatus Vogeliibacteriota</taxon>
    </lineage>
</organism>
<evidence type="ECO:0008006" key="6">
    <source>
        <dbReference type="Google" id="ProtNLM"/>
    </source>
</evidence>
<dbReference type="PANTHER" id="PTHR43179">
    <property type="entry name" value="RHAMNOSYLTRANSFERASE WBBL"/>
    <property type="match status" value="1"/>
</dbReference>
<dbReference type="AlphaFoldDB" id="A0A2H0RK46"/>
<protein>
    <recommendedName>
        <fullName evidence="6">Glycosyltransferase 2-like domain-containing protein</fullName>
    </recommendedName>
</protein>
<sequence>MNSQAKVTVVVPTRNRSVALSGLLSSLHCQSLTRFNVIIGVHGNQSWHPHLDKLSAALGVRGIELTVCDCIGMTFSEMHSRMLNQAQTEYVCRLDDDHVSDPTYLATLLKVIERDEKAGAVGGVVLHPDVPGIEFSENEFLEALFAGRTKGILNTILQLKRHPTNKLLKVPDLYSTFMVKKKTILAVGGIATCYRSSSYREETDLTLRMTFAGYNQYVVPVAFVTHVRADYGGERMDQAEWQRLRAKNEQIFQKHLKAWCKNPVEHFAPLWDQAIADARSFKG</sequence>
<evidence type="ECO:0000256" key="1">
    <source>
        <dbReference type="ARBA" id="ARBA00006739"/>
    </source>
</evidence>
<dbReference type="PANTHER" id="PTHR43179:SF12">
    <property type="entry name" value="GALACTOFURANOSYLTRANSFERASE GLFT2"/>
    <property type="match status" value="1"/>
</dbReference>
<dbReference type="Pfam" id="PF13641">
    <property type="entry name" value="Glyco_tranf_2_3"/>
    <property type="match status" value="1"/>
</dbReference>
<dbReference type="CDD" id="cd00761">
    <property type="entry name" value="Glyco_tranf_GTA_type"/>
    <property type="match status" value="1"/>
</dbReference>
<keyword evidence="2" id="KW-0328">Glycosyltransferase</keyword>
<keyword evidence="3" id="KW-0808">Transferase</keyword>